<dbReference type="HAMAP" id="MF_00039">
    <property type="entry name" value="Adenylate_kinase_AK6"/>
    <property type="match status" value="1"/>
</dbReference>
<dbReference type="GO" id="GO:0006364">
    <property type="term" value="P:rRNA processing"/>
    <property type="evidence" value="ECO:0007669"/>
    <property type="project" value="UniProtKB-KW"/>
</dbReference>
<comment type="function">
    <text evidence="7">Broad-specificity nucleoside monophosphate (NMP) kinase that catalyzes the reversible transfer of the terminal phosphate group between nucleoside triphosphates and monophosphates. Has also ATPase activity. Involved in the late maturation steps of the 30S ribosomal particles, specifically 16S rRNA maturation. While NMP activity is not required for ribosome maturation, ATPase activity is. Associates transiently with small ribosomal subunit protein uS11. ATP hydrolysis breaks the interaction with uS11. May temporarily remove uS11 from the ribosome to enable a conformational change of the ribosomal RNA that is needed for the final maturation step of the small ribosomal subunit.</text>
</comment>
<dbReference type="GO" id="GO:0016887">
    <property type="term" value="F:ATP hydrolysis activity"/>
    <property type="evidence" value="ECO:0007669"/>
    <property type="project" value="InterPro"/>
</dbReference>
<dbReference type="PANTHER" id="PTHR12595">
    <property type="entry name" value="POS9-ACTIVATING FACTOR FAP7-RELATED"/>
    <property type="match status" value="1"/>
</dbReference>
<keyword evidence="5 7" id="KW-0418">Kinase</keyword>
<comment type="catalytic activity">
    <reaction evidence="7">
        <text>AMP + ATP = 2 ADP</text>
        <dbReference type="Rhea" id="RHEA:12973"/>
        <dbReference type="ChEBI" id="CHEBI:30616"/>
        <dbReference type="ChEBI" id="CHEBI:456215"/>
        <dbReference type="ChEBI" id="CHEBI:456216"/>
        <dbReference type="EC" id="2.7.4.3"/>
    </reaction>
</comment>
<evidence type="ECO:0000256" key="2">
    <source>
        <dbReference type="ARBA" id="ARBA00022552"/>
    </source>
</evidence>
<keyword evidence="6 7" id="KW-0067">ATP-binding</keyword>
<evidence type="ECO:0000256" key="6">
    <source>
        <dbReference type="ARBA" id="ARBA00022840"/>
    </source>
</evidence>
<evidence type="ECO:0000256" key="1">
    <source>
        <dbReference type="ARBA" id="ARBA00022517"/>
    </source>
</evidence>
<keyword evidence="2 7" id="KW-0698">rRNA processing</keyword>
<feature type="binding site" evidence="7">
    <location>
        <position position="9"/>
    </location>
    <ligand>
        <name>ATP</name>
        <dbReference type="ChEBI" id="CHEBI:30616"/>
    </ligand>
</feature>
<dbReference type="InterPro" id="IPR027417">
    <property type="entry name" value="P-loop_NTPase"/>
</dbReference>
<dbReference type="AlphaFoldDB" id="A0A7C3UH17"/>
<comment type="caution">
    <text evidence="7">Lacks conserved residue(s) required for the propagation of feature annotation.</text>
</comment>
<protein>
    <recommendedName>
        <fullName evidence="7">Putative adenylate kinase</fullName>
        <shortName evidence="7">AK</shortName>
        <ecNumber evidence="7">2.7.4.3</ecNumber>
    </recommendedName>
    <alternativeName>
        <fullName evidence="7">ATP-AMP transphosphorylase</fullName>
    </alternativeName>
</protein>
<sequence length="172" mass="19589">MLAITGTPGVGKTTVAKILEKRGYRVGSVNEIAKKYGCIEEEEGELVVDIKKLRESFSEDLDFIEGHLSHYLADRCVVLRCNPLTLKERLKSKGWDEEKILENLEAELIDQILIEALDVCSEVHEIDTTRMTPEELADLIEKIYRGELKLGYGRIDWISVIGDEIEEIIRKV</sequence>
<evidence type="ECO:0000256" key="3">
    <source>
        <dbReference type="ARBA" id="ARBA00022679"/>
    </source>
</evidence>
<feature type="region of interest" description="LID" evidence="7">
    <location>
        <begin position="92"/>
        <end position="102"/>
    </location>
</feature>
<comment type="subunit">
    <text evidence="7">Interacts with uS11. Not a structural component of 40S pre-ribosomes, but transiently interacts with them by binding to uS11.</text>
</comment>
<dbReference type="EMBL" id="DTPI01000008">
    <property type="protein sequence ID" value="HGE65755.1"/>
    <property type="molecule type" value="Genomic_DNA"/>
</dbReference>
<feature type="binding site" evidence="7">
    <location>
        <position position="11"/>
    </location>
    <ligand>
        <name>ATP</name>
        <dbReference type="ChEBI" id="CHEBI:30616"/>
    </ligand>
</feature>
<name>A0A7C3UH17_9EURY</name>
<comment type="caution">
    <text evidence="8">The sequence shown here is derived from an EMBL/GenBank/DDBJ whole genome shotgun (WGS) entry which is preliminary data.</text>
</comment>
<dbReference type="GO" id="GO:0005524">
    <property type="term" value="F:ATP binding"/>
    <property type="evidence" value="ECO:0007669"/>
    <property type="project" value="UniProtKB-UniRule"/>
</dbReference>
<keyword evidence="1 7" id="KW-0690">Ribosome biogenesis</keyword>
<dbReference type="EMBL" id="DTAK01000013">
    <property type="protein sequence ID" value="HGU59029.1"/>
    <property type="molecule type" value="Genomic_DNA"/>
</dbReference>
<feature type="binding site" evidence="7">
    <location>
        <position position="12"/>
    </location>
    <ligand>
        <name>ATP</name>
        <dbReference type="ChEBI" id="CHEBI:30616"/>
    </ligand>
</feature>
<feature type="region of interest" description="NMP" evidence="7">
    <location>
        <begin position="28"/>
        <end position="48"/>
    </location>
</feature>
<evidence type="ECO:0000256" key="5">
    <source>
        <dbReference type="ARBA" id="ARBA00022777"/>
    </source>
</evidence>
<evidence type="ECO:0000313" key="8">
    <source>
        <dbReference type="EMBL" id="HGE65755.1"/>
    </source>
</evidence>
<feature type="binding site" evidence="7">
    <location>
        <position position="13"/>
    </location>
    <ligand>
        <name>ATP</name>
        <dbReference type="ChEBI" id="CHEBI:30616"/>
    </ligand>
</feature>
<dbReference type="EC" id="2.7.4.3" evidence="7"/>
<evidence type="ECO:0000256" key="4">
    <source>
        <dbReference type="ARBA" id="ARBA00022741"/>
    </source>
</evidence>
<accession>A0A7C3UH17</accession>
<dbReference type="PANTHER" id="PTHR12595:SF0">
    <property type="entry name" value="ADENYLATE KINASE ISOENZYME 6"/>
    <property type="match status" value="1"/>
</dbReference>
<comment type="similarity">
    <text evidence="7">Belongs to the adenylate kinase family. AK6 subfamily.</text>
</comment>
<dbReference type="Pfam" id="PF13238">
    <property type="entry name" value="AAA_18"/>
    <property type="match status" value="1"/>
</dbReference>
<dbReference type="InterPro" id="IPR020618">
    <property type="entry name" value="Adenyl_kinase_AK6"/>
</dbReference>
<keyword evidence="3 7" id="KW-0808">Transferase</keyword>
<gene>
    <name evidence="9" type="ORF">ENT89_02285</name>
    <name evidence="8" type="ORF">ENX77_01285</name>
</gene>
<dbReference type="GO" id="GO:0042274">
    <property type="term" value="P:ribosomal small subunit biogenesis"/>
    <property type="evidence" value="ECO:0007669"/>
    <property type="project" value="UniProtKB-UniRule"/>
</dbReference>
<dbReference type="GO" id="GO:0004017">
    <property type="term" value="F:AMP kinase activity"/>
    <property type="evidence" value="ECO:0007669"/>
    <property type="project" value="UniProtKB-UniRule"/>
</dbReference>
<dbReference type="Gene3D" id="3.40.50.300">
    <property type="entry name" value="P-loop containing nucleotide triphosphate hydrolases"/>
    <property type="match status" value="1"/>
</dbReference>
<keyword evidence="4 7" id="KW-0547">Nucleotide-binding</keyword>
<feature type="binding site" evidence="7">
    <location>
        <position position="14"/>
    </location>
    <ligand>
        <name>ATP</name>
        <dbReference type="ChEBI" id="CHEBI:30616"/>
    </ligand>
</feature>
<dbReference type="SUPFAM" id="SSF52540">
    <property type="entry name" value="P-loop containing nucleoside triphosphate hydrolases"/>
    <property type="match status" value="1"/>
</dbReference>
<evidence type="ECO:0000313" key="9">
    <source>
        <dbReference type="EMBL" id="HGU59029.1"/>
    </source>
</evidence>
<organism evidence="8">
    <name type="scientific">Geoglobus ahangari</name>
    <dbReference type="NCBI Taxonomy" id="113653"/>
    <lineage>
        <taxon>Archaea</taxon>
        <taxon>Methanobacteriati</taxon>
        <taxon>Methanobacteriota</taxon>
        <taxon>Archaeoglobi</taxon>
        <taxon>Archaeoglobales</taxon>
        <taxon>Archaeoglobaceae</taxon>
        <taxon>Geoglobus</taxon>
    </lineage>
</organism>
<proteinExistence type="inferred from homology"/>
<comment type="catalytic activity">
    <reaction evidence="7">
        <text>ATP + H2O = ADP + phosphate + H(+)</text>
        <dbReference type="Rhea" id="RHEA:13065"/>
        <dbReference type="ChEBI" id="CHEBI:15377"/>
        <dbReference type="ChEBI" id="CHEBI:15378"/>
        <dbReference type="ChEBI" id="CHEBI:30616"/>
        <dbReference type="ChEBI" id="CHEBI:43474"/>
        <dbReference type="ChEBI" id="CHEBI:456216"/>
    </reaction>
</comment>
<reference evidence="8" key="1">
    <citation type="journal article" date="2020" name="mSystems">
        <title>Genome- and Community-Level Interaction Insights into Carbon Utilization and Element Cycling Functions of Hydrothermarchaeota in Hydrothermal Sediment.</title>
        <authorList>
            <person name="Zhou Z."/>
            <person name="Liu Y."/>
            <person name="Xu W."/>
            <person name="Pan J."/>
            <person name="Luo Z.H."/>
            <person name="Li M."/>
        </authorList>
    </citation>
    <scope>NUCLEOTIDE SEQUENCE [LARGE SCALE GENOMIC DNA]</scope>
    <source>
        <strain evidence="9">SpSt-62</strain>
        <strain evidence="8">SpSt-97</strain>
    </source>
</reference>
<evidence type="ECO:0000256" key="7">
    <source>
        <dbReference type="HAMAP-Rule" id="MF_00039"/>
    </source>
</evidence>